<dbReference type="InterPro" id="IPR055968">
    <property type="entry name" value="DUF7546"/>
</dbReference>
<feature type="transmembrane region" description="Helical" evidence="1">
    <location>
        <begin position="52"/>
        <end position="68"/>
    </location>
</feature>
<reference evidence="3" key="1">
    <citation type="submission" date="2023-02" db="EMBL/GenBank/DDBJ databases">
        <title>Enrichment on poylsaccharides allowed isolation of novel metabolic and taxonomic groups of Haloarchaea.</title>
        <authorList>
            <person name="Sorokin D.Y."/>
            <person name="Elcheninov A.G."/>
            <person name="Khizhniak T.V."/>
            <person name="Kolganova T.V."/>
            <person name="Kublanov I.V."/>
        </authorList>
    </citation>
    <scope>NUCLEOTIDE SEQUENCE</scope>
    <source>
        <strain evidence="2 4">HArc-curdl5-1</strain>
        <strain evidence="3">HArc-curdl7</strain>
    </source>
</reference>
<gene>
    <name evidence="3" type="ORF">OB914_09310</name>
    <name evidence="2" type="ORF">OB916_07970</name>
</gene>
<keyword evidence="1" id="KW-0812">Transmembrane</keyword>
<keyword evidence="1" id="KW-1133">Transmembrane helix</keyword>
<accession>A0AAE3IBL6</accession>
<feature type="transmembrane region" description="Helical" evidence="1">
    <location>
        <begin position="194"/>
        <end position="219"/>
    </location>
</feature>
<feature type="transmembrane region" description="Helical" evidence="1">
    <location>
        <begin position="141"/>
        <end position="159"/>
    </location>
</feature>
<organism evidence="3 5">
    <name type="scientific">Halapricum hydrolyticum</name>
    <dbReference type="NCBI Taxonomy" id="2979991"/>
    <lineage>
        <taxon>Archaea</taxon>
        <taxon>Methanobacteriati</taxon>
        <taxon>Methanobacteriota</taxon>
        <taxon>Stenosarchaea group</taxon>
        <taxon>Halobacteria</taxon>
        <taxon>Halobacteriales</taxon>
        <taxon>Haloarculaceae</taxon>
        <taxon>Halapricum</taxon>
    </lineage>
</organism>
<sequence>MASNATAWATRLRPTHETARWALLVVNAELLVLWLWFVTAQPQFDSLLGARYVLYPFVWINVGLWALWRTTPAPAPPRRRYLAGALATGYFLLLASVGGLVGPATHHAVAPNLALGTPPGFSPAVLYDGSLLKLTVIPYKLVGYLALTYLVYATIIDAAGSAITGVLGLFSCISCTWPIVAALVTGTIGGGAAIASAVYAGGYDLSVAVFVVTVGLLYWRPTA</sequence>
<feature type="transmembrane region" description="Helical" evidence="1">
    <location>
        <begin position="166"/>
        <end position="188"/>
    </location>
</feature>
<dbReference type="Proteomes" id="UP001209746">
    <property type="component" value="Unassembled WGS sequence"/>
</dbReference>
<dbReference type="Pfam" id="PF24412">
    <property type="entry name" value="DUF7546"/>
    <property type="match status" value="1"/>
</dbReference>
<protein>
    <submittedName>
        <fullName evidence="3">Uncharacterized protein</fullName>
    </submittedName>
</protein>
<keyword evidence="1" id="KW-0472">Membrane</keyword>
<keyword evidence="4" id="KW-1185">Reference proteome</keyword>
<dbReference type="AlphaFoldDB" id="A0AAE3IBL6"/>
<evidence type="ECO:0000313" key="2">
    <source>
        <dbReference type="EMBL" id="MCU4718002.1"/>
    </source>
</evidence>
<comment type="caution">
    <text evidence="3">The sequence shown here is derived from an EMBL/GenBank/DDBJ whole genome shotgun (WGS) entry which is preliminary data.</text>
</comment>
<name>A0AAE3IBL6_9EURY</name>
<dbReference type="EMBL" id="JAOPKD010000007">
    <property type="protein sequence ID" value="MCU4727167.1"/>
    <property type="molecule type" value="Genomic_DNA"/>
</dbReference>
<dbReference type="RefSeq" id="WP_315908766.1">
    <property type="nucleotide sequence ID" value="NZ_JAOPKC010000006.1"/>
</dbReference>
<dbReference type="EMBL" id="JAOPKC010000006">
    <property type="protein sequence ID" value="MCU4718002.1"/>
    <property type="molecule type" value="Genomic_DNA"/>
</dbReference>
<proteinExistence type="predicted"/>
<evidence type="ECO:0000256" key="1">
    <source>
        <dbReference type="SAM" id="Phobius"/>
    </source>
</evidence>
<feature type="transmembrane region" description="Helical" evidence="1">
    <location>
        <begin position="80"/>
        <end position="101"/>
    </location>
</feature>
<dbReference type="Proteomes" id="UP001208186">
    <property type="component" value="Unassembled WGS sequence"/>
</dbReference>
<evidence type="ECO:0000313" key="4">
    <source>
        <dbReference type="Proteomes" id="UP001208186"/>
    </source>
</evidence>
<feature type="transmembrane region" description="Helical" evidence="1">
    <location>
        <begin position="21"/>
        <end position="40"/>
    </location>
</feature>
<evidence type="ECO:0000313" key="3">
    <source>
        <dbReference type="EMBL" id="MCU4727167.1"/>
    </source>
</evidence>
<evidence type="ECO:0000313" key="5">
    <source>
        <dbReference type="Proteomes" id="UP001209746"/>
    </source>
</evidence>